<evidence type="ECO:0000256" key="5">
    <source>
        <dbReference type="ARBA" id="ARBA00023136"/>
    </source>
</evidence>
<sequence>MLKKSLPLISTALLYSVYYLISTYRFNVQILSVGIPLDFLVLLIFSYMLYALSKRLWVFLLLQALIMGVLYIGNAIKISFFGGPIIPNDVYALRSLLLILEGWRFFAAAITLAAIASLLVFNFSMRHWSAYLASTVAILLGITVVYKPQSIVTLLDNYTGNSVWDQRSNYLWHGATVYSLQEGARYFAMADVPPDQDIVQVAAENLLNRLPKSTEPAKPFTPRNVHLVLLESFWDPNELKKANYKPNPLSPEFRKLWKSTDYSHAMPPVFGGYTANSEFEVLCGFPVVKDNVKFERQLLNSVPCLPHILADKGYRTIASHPNIPVFWNRVNVYRNIGFQTYWSIKDFVQDDMNREFMADSTLYRQVTEKISGSLANKQPVLDYIVTYFGHWNYPLGANRPSKVKSSSKVEEVTSYANTMYYKSRELMAFIDDMRKRDPDGIIAVFGDHLPFLGENFAGYVDSGVLASQRGEFTPAMFRLYLSTPIIIIDGQRGPLKVGSIPLYQMPKLILNLLNFNEPTIMDYTAAPPDVRVRPLPGLHFNVLKDNKIELCKEPPYDKTCQQSTRWLNDVNVVSNDLFIGRQFSRPKQVTGNSPDGLPQQPIVTPLVTPGVGELGEPLTLPPPSARTSTGLK</sequence>
<dbReference type="InterPro" id="IPR017850">
    <property type="entry name" value="Alkaline_phosphatase_core_sf"/>
</dbReference>
<dbReference type="GO" id="GO:0005886">
    <property type="term" value="C:plasma membrane"/>
    <property type="evidence" value="ECO:0007669"/>
    <property type="project" value="UniProtKB-SubCell"/>
</dbReference>
<evidence type="ECO:0000256" key="7">
    <source>
        <dbReference type="SAM" id="Phobius"/>
    </source>
</evidence>
<feature type="region of interest" description="Disordered" evidence="6">
    <location>
        <begin position="585"/>
        <end position="632"/>
    </location>
</feature>
<dbReference type="CDD" id="cd16015">
    <property type="entry name" value="LTA_synthase"/>
    <property type="match status" value="1"/>
</dbReference>
<dbReference type="InterPro" id="IPR050448">
    <property type="entry name" value="OpgB/LTA_synthase_biosynth"/>
</dbReference>
<gene>
    <name evidence="9" type="ORF">CRENPOLYSF2_1740008</name>
</gene>
<feature type="transmembrane region" description="Helical" evidence="7">
    <location>
        <begin position="102"/>
        <end position="121"/>
    </location>
</feature>
<feature type="transmembrane region" description="Helical" evidence="7">
    <location>
        <begin position="57"/>
        <end position="82"/>
    </location>
</feature>
<evidence type="ECO:0000256" key="4">
    <source>
        <dbReference type="ARBA" id="ARBA00022989"/>
    </source>
</evidence>
<evidence type="ECO:0000313" key="9">
    <source>
        <dbReference type="EMBL" id="SJM90623.1"/>
    </source>
</evidence>
<dbReference type="InterPro" id="IPR000917">
    <property type="entry name" value="Sulfatase_N"/>
</dbReference>
<dbReference type="SUPFAM" id="SSF53649">
    <property type="entry name" value="Alkaline phosphatase-like"/>
    <property type="match status" value="1"/>
</dbReference>
<evidence type="ECO:0000256" key="3">
    <source>
        <dbReference type="ARBA" id="ARBA00022692"/>
    </source>
</evidence>
<dbReference type="PANTHER" id="PTHR47371:SF3">
    <property type="entry name" value="PHOSPHOGLYCEROL TRANSFERASE I"/>
    <property type="match status" value="1"/>
</dbReference>
<dbReference type="OrthoDB" id="5363296at2"/>
<accession>A0A1R4H2Z7</accession>
<keyword evidence="10" id="KW-1185">Reference proteome</keyword>
<dbReference type="Pfam" id="PF00884">
    <property type="entry name" value="Sulfatase"/>
    <property type="match status" value="1"/>
</dbReference>
<feature type="transmembrane region" description="Helical" evidence="7">
    <location>
        <begin position="30"/>
        <end position="50"/>
    </location>
</feature>
<dbReference type="Proteomes" id="UP000195442">
    <property type="component" value="Unassembled WGS sequence"/>
</dbReference>
<evidence type="ECO:0000256" key="6">
    <source>
        <dbReference type="SAM" id="MobiDB-lite"/>
    </source>
</evidence>
<dbReference type="EMBL" id="FUKJ01000084">
    <property type="protein sequence ID" value="SJM90623.1"/>
    <property type="molecule type" value="Genomic_DNA"/>
</dbReference>
<keyword evidence="3 7" id="KW-0812">Transmembrane</keyword>
<dbReference type="AlphaFoldDB" id="A0A1R4H2Z7"/>
<feature type="compositionally biased region" description="Low complexity" evidence="6">
    <location>
        <begin position="609"/>
        <end position="618"/>
    </location>
</feature>
<evidence type="ECO:0000259" key="8">
    <source>
        <dbReference type="Pfam" id="PF00884"/>
    </source>
</evidence>
<comment type="subcellular location">
    <subcellularLocation>
        <location evidence="1">Cell membrane</location>
        <topology evidence="1">Multi-pass membrane protein</topology>
    </subcellularLocation>
</comment>
<evidence type="ECO:0000256" key="2">
    <source>
        <dbReference type="ARBA" id="ARBA00022475"/>
    </source>
</evidence>
<proteinExistence type="predicted"/>
<name>A0A1R4H2Z7_9GAMM</name>
<keyword evidence="5 7" id="KW-0472">Membrane</keyword>
<dbReference type="PANTHER" id="PTHR47371">
    <property type="entry name" value="LIPOTEICHOIC ACID SYNTHASE"/>
    <property type="match status" value="1"/>
</dbReference>
<feature type="domain" description="Sulfatase N-terminal" evidence="8">
    <location>
        <begin position="223"/>
        <end position="455"/>
    </location>
</feature>
<feature type="transmembrane region" description="Helical" evidence="7">
    <location>
        <begin position="128"/>
        <end position="146"/>
    </location>
</feature>
<evidence type="ECO:0000313" key="10">
    <source>
        <dbReference type="Proteomes" id="UP000195442"/>
    </source>
</evidence>
<dbReference type="Gene3D" id="3.40.720.10">
    <property type="entry name" value="Alkaline Phosphatase, subunit A"/>
    <property type="match status" value="1"/>
</dbReference>
<keyword evidence="4 7" id="KW-1133">Transmembrane helix</keyword>
<keyword evidence="2" id="KW-1003">Cell membrane</keyword>
<evidence type="ECO:0000256" key="1">
    <source>
        <dbReference type="ARBA" id="ARBA00004651"/>
    </source>
</evidence>
<organism evidence="9 10">
    <name type="scientific">Crenothrix polyspora</name>
    <dbReference type="NCBI Taxonomy" id="360316"/>
    <lineage>
        <taxon>Bacteria</taxon>
        <taxon>Pseudomonadati</taxon>
        <taxon>Pseudomonadota</taxon>
        <taxon>Gammaproteobacteria</taxon>
        <taxon>Methylococcales</taxon>
        <taxon>Crenotrichaceae</taxon>
        <taxon>Crenothrix</taxon>
    </lineage>
</organism>
<protein>
    <submittedName>
        <fullName evidence="9">Sulfatase</fullName>
    </submittedName>
</protein>
<reference evidence="10" key="1">
    <citation type="submission" date="2017-02" db="EMBL/GenBank/DDBJ databases">
        <authorList>
            <person name="Daims H."/>
        </authorList>
    </citation>
    <scope>NUCLEOTIDE SEQUENCE [LARGE SCALE GENOMIC DNA]</scope>
</reference>
<feature type="transmembrane region" description="Helical" evidence="7">
    <location>
        <begin position="7"/>
        <end position="24"/>
    </location>
</feature>